<keyword evidence="3" id="KW-1185">Reference proteome</keyword>
<dbReference type="Pfam" id="PF05036">
    <property type="entry name" value="SPOR"/>
    <property type="match status" value="1"/>
</dbReference>
<dbReference type="AlphaFoldDB" id="A0A840FL84"/>
<reference evidence="2 3" key="1">
    <citation type="submission" date="2020-08" db="EMBL/GenBank/DDBJ databases">
        <title>Genomic Encyclopedia of Type Strains, Phase IV (KMG-IV): sequencing the most valuable type-strain genomes for metagenomic binning, comparative biology and taxonomic classification.</title>
        <authorList>
            <person name="Goeker M."/>
        </authorList>
    </citation>
    <scope>NUCLEOTIDE SEQUENCE [LARGE SCALE GENOMIC DNA]</scope>
    <source>
        <strain evidence="2 3">YC6723</strain>
    </source>
</reference>
<dbReference type="Proteomes" id="UP000529795">
    <property type="component" value="Unassembled WGS sequence"/>
</dbReference>
<dbReference type="PROSITE" id="PS51257">
    <property type="entry name" value="PROKAR_LIPOPROTEIN"/>
    <property type="match status" value="1"/>
</dbReference>
<dbReference type="Gene3D" id="3.30.70.1070">
    <property type="entry name" value="Sporulation related repeat"/>
    <property type="match status" value="1"/>
</dbReference>
<dbReference type="RefSeq" id="WP_183985451.1">
    <property type="nucleotide sequence ID" value="NZ_JACIEV010000007.1"/>
</dbReference>
<organism evidence="2 3">
    <name type="scientific">Sphingomonas jinjuensis</name>
    <dbReference type="NCBI Taxonomy" id="535907"/>
    <lineage>
        <taxon>Bacteria</taxon>
        <taxon>Pseudomonadati</taxon>
        <taxon>Pseudomonadota</taxon>
        <taxon>Alphaproteobacteria</taxon>
        <taxon>Sphingomonadales</taxon>
        <taxon>Sphingomonadaceae</taxon>
        <taxon>Sphingomonas</taxon>
    </lineage>
</organism>
<protein>
    <recommendedName>
        <fullName evidence="1">SPOR domain-containing protein</fullName>
    </recommendedName>
</protein>
<dbReference type="InterPro" id="IPR036680">
    <property type="entry name" value="SPOR-like_sf"/>
</dbReference>
<evidence type="ECO:0000313" key="2">
    <source>
        <dbReference type="EMBL" id="MBB4154688.1"/>
    </source>
</evidence>
<dbReference type="PROSITE" id="PS51724">
    <property type="entry name" value="SPOR"/>
    <property type="match status" value="1"/>
</dbReference>
<dbReference type="GO" id="GO:0042834">
    <property type="term" value="F:peptidoglycan binding"/>
    <property type="evidence" value="ECO:0007669"/>
    <property type="project" value="InterPro"/>
</dbReference>
<name>A0A840FL84_9SPHN</name>
<comment type="caution">
    <text evidence="2">The sequence shown here is derived from an EMBL/GenBank/DDBJ whole genome shotgun (WGS) entry which is preliminary data.</text>
</comment>
<gene>
    <name evidence="2" type="ORF">GGQ80_002604</name>
</gene>
<proteinExistence type="predicted"/>
<sequence length="302" mass="30775">MSTTRGMALVALIGALAGCGHKREAPPIAPPPAPAPAVMPLPPAGSAPGQSLPDAEAATINSGIGAEEALWHLRAGLNVAALACGDAAVVTQYNGWLVENRVALKQAYAAENAAHPGKGELDRHMTQLYNFFAQPPAQRRFCAAASGVAGRVSAPGVVPAGEAPGAVVELETPIRDYYRAYGDYRRALAAWQAQGAARLAAAEATPTPALLAAAATPAPAAPWRIQIGAFTGRAAAEAAWARARDKVPSLAKYDPYYEPVPGRPLVRVQVGAANDRASALGLCASAAAGGFDCIPVVGAKAP</sequence>
<dbReference type="EMBL" id="JACIEV010000007">
    <property type="protein sequence ID" value="MBB4154688.1"/>
    <property type="molecule type" value="Genomic_DNA"/>
</dbReference>
<dbReference type="InterPro" id="IPR007730">
    <property type="entry name" value="SPOR-like_dom"/>
</dbReference>
<evidence type="ECO:0000259" key="1">
    <source>
        <dbReference type="PROSITE" id="PS51724"/>
    </source>
</evidence>
<dbReference type="SUPFAM" id="SSF110997">
    <property type="entry name" value="Sporulation related repeat"/>
    <property type="match status" value="1"/>
</dbReference>
<feature type="domain" description="SPOR" evidence="1">
    <location>
        <begin position="217"/>
        <end position="299"/>
    </location>
</feature>
<evidence type="ECO:0000313" key="3">
    <source>
        <dbReference type="Proteomes" id="UP000529795"/>
    </source>
</evidence>
<accession>A0A840FL84</accession>